<evidence type="ECO:0000256" key="1">
    <source>
        <dbReference type="SAM" id="MobiDB-lite"/>
    </source>
</evidence>
<feature type="region of interest" description="Disordered" evidence="1">
    <location>
        <begin position="185"/>
        <end position="246"/>
    </location>
</feature>
<feature type="region of interest" description="Disordered" evidence="1">
    <location>
        <begin position="116"/>
        <end position="144"/>
    </location>
</feature>
<dbReference type="Proteomes" id="UP000546213">
    <property type="component" value="Unassembled WGS sequence"/>
</dbReference>
<name>A0A8H5L8B9_9HYPO</name>
<feature type="compositionally biased region" description="Basic and acidic residues" evidence="1">
    <location>
        <begin position="234"/>
        <end position="246"/>
    </location>
</feature>
<comment type="caution">
    <text evidence="2">The sequence shown here is derived from an EMBL/GenBank/DDBJ whole genome shotgun (WGS) entry which is preliminary data.</text>
</comment>
<keyword evidence="3" id="KW-1185">Reference proteome</keyword>
<accession>A0A8H5L8B9</accession>
<organism evidence="2 3">
    <name type="scientific">Fusarium pseudocircinatum</name>
    <dbReference type="NCBI Taxonomy" id="56676"/>
    <lineage>
        <taxon>Eukaryota</taxon>
        <taxon>Fungi</taxon>
        <taxon>Dikarya</taxon>
        <taxon>Ascomycota</taxon>
        <taxon>Pezizomycotina</taxon>
        <taxon>Sordariomycetes</taxon>
        <taxon>Hypocreomycetidae</taxon>
        <taxon>Hypocreales</taxon>
        <taxon>Nectriaceae</taxon>
        <taxon>Fusarium</taxon>
        <taxon>Fusarium fujikuroi species complex</taxon>
    </lineage>
</organism>
<feature type="compositionally biased region" description="Acidic residues" evidence="1">
    <location>
        <begin position="203"/>
        <end position="212"/>
    </location>
</feature>
<reference evidence="2 3" key="1">
    <citation type="submission" date="2020-05" db="EMBL/GenBank/DDBJ databases">
        <title>Identification and distribution of gene clusters putatively required for synthesis of sphingolipid metabolism inhibitors in phylogenetically diverse species of the filamentous fungus Fusarium.</title>
        <authorList>
            <person name="Kim H.-S."/>
            <person name="Busman M."/>
            <person name="Brown D.W."/>
            <person name="Divon H."/>
            <person name="Uhlig S."/>
            <person name="Proctor R.H."/>
        </authorList>
    </citation>
    <scope>NUCLEOTIDE SEQUENCE [LARGE SCALE GENOMIC DNA]</scope>
    <source>
        <strain evidence="2 3">NRRL 36939</strain>
    </source>
</reference>
<dbReference type="EMBL" id="JAAOAS010000199">
    <property type="protein sequence ID" value="KAF5586031.1"/>
    <property type="molecule type" value="Genomic_DNA"/>
</dbReference>
<protein>
    <submittedName>
        <fullName evidence="2">Uncharacterized protein</fullName>
    </submittedName>
</protein>
<feature type="compositionally biased region" description="Basic and acidic residues" evidence="1">
    <location>
        <begin position="213"/>
        <end position="226"/>
    </location>
</feature>
<evidence type="ECO:0000313" key="3">
    <source>
        <dbReference type="Proteomes" id="UP000546213"/>
    </source>
</evidence>
<dbReference type="OrthoDB" id="10558028at2759"/>
<evidence type="ECO:0000313" key="2">
    <source>
        <dbReference type="EMBL" id="KAF5586031.1"/>
    </source>
</evidence>
<dbReference type="AlphaFoldDB" id="A0A8H5L8B9"/>
<proteinExistence type="predicted"/>
<sequence>MCFHFVSITYMKHNRAIRWKSYDSVETLTSSQNLEGSATQEASLNFDVHRRGIYIPVIYYEDYDPYRENNCCDGKSVTPSISHLSFLGDAPPLGLLQIKTAYDDHGVRLWMIHPKSKVEGRGSPGQRDPVQHQGGRSRGGRDKRIKNMHLRYHAPQECEVIADSSYPIMRRLKTSLFPKEEAVIAPENETDGFQDLGDVDTAFGDDEIVDDESAQKRADKEQRDLPRANSCDHQLQKDKEDSQDLD</sequence>
<gene>
    <name evidence="2" type="ORF">FPCIR_8051</name>
</gene>